<dbReference type="GO" id="GO:0005524">
    <property type="term" value="F:ATP binding"/>
    <property type="evidence" value="ECO:0007669"/>
    <property type="project" value="UniProtKB-KW"/>
</dbReference>
<dbReference type="EMBL" id="KC811139">
    <property type="protein sequence ID" value="AGQ19677.1"/>
    <property type="molecule type" value="Genomic_DNA"/>
</dbReference>
<keyword evidence="5" id="KW-0067">ATP-binding</keyword>
<dbReference type="InterPro" id="IPR036565">
    <property type="entry name" value="Mur-like_cat_sf"/>
</dbReference>
<keyword evidence="4" id="KW-0547">Nucleotide-binding</keyword>
<keyword evidence="7 9" id="KW-0573">Peptidoglycan synthesis</keyword>
<dbReference type="InterPro" id="IPR013221">
    <property type="entry name" value="Mur_ligase_cen"/>
</dbReference>
<comment type="similarity">
    <text evidence="1">Belongs to the MurCDEF family. MurE subfamily.</text>
</comment>
<evidence type="ECO:0000256" key="6">
    <source>
        <dbReference type="ARBA" id="ARBA00022960"/>
    </source>
</evidence>
<sequence length="467" mass="53710">MKKLNLRDLNLSQNDIDKFVNSSTDVERDSILFIDNVNVEKLDSYVNDALTKNAKKIFTSEKCNISNEKILKVSNYEEVLNQAYSFICPDYDKKTYFGITGTNGKTTTGYYLEQILGNNTIFIGTNNEDLFTDITKEKHLTSPKLFNILKFLSKPKNKTYENVILEASSHALDQERFKGIKFNTSGFTNLSRDHFDYHNNINKYFEAKLKLFSKNLSDKFVYIDSEWGNKVKENSVIPSFKIGNNNDSNLRILEEKLFPNINLKIQINEDKHDINLNVTGPNFSLNFLLALSMAYFSEKSDIRDYEDNFKNIQNPKGRFEIINFKSNKIVVDYAHTPDAIKTTVDFVNQYFSSVIVVFGAGGDRDIEKRFLMGNATKNADQIIITNDNPRHEDPEKIAKDILEGCDKEKTVVILDRKEAITYGINQLKENSVLLVLGKGHEMHQEIKNKRINFNDFDYISDLIGDIN</sequence>
<evidence type="ECO:0000313" key="12">
    <source>
        <dbReference type="EMBL" id="AGQ19677.1"/>
    </source>
</evidence>
<comment type="pathway">
    <text evidence="9">Cell wall biogenesis; peptidoglycan biosynthesis.</text>
</comment>
<dbReference type="GO" id="GO:0008360">
    <property type="term" value="P:regulation of cell shape"/>
    <property type="evidence" value="ECO:0007669"/>
    <property type="project" value="UniProtKB-KW"/>
</dbReference>
<dbReference type="GO" id="GO:0005737">
    <property type="term" value="C:cytoplasm"/>
    <property type="evidence" value="ECO:0007669"/>
    <property type="project" value="UniProtKB-SubCell"/>
</dbReference>
<dbReference type="GO" id="GO:0051301">
    <property type="term" value="P:cell division"/>
    <property type="evidence" value="ECO:0007669"/>
    <property type="project" value="UniProtKB-KW"/>
</dbReference>
<keyword evidence="9" id="KW-0132">Cell division</keyword>
<name>S5DXG2_9ACTN</name>
<evidence type="ECO:0000256" key="2">
    <source>
        <dbReference type="ARBA" id="ARBA00022490"/>
    </source>
</evidence>
<dbReference type="PANTHER" id="PTHR23135">
    <property type="entry name" value="MUR LIGASE FAMILY MEMBER"/>
    <property type="match status" value="1"/>
</dbReference>
<dbReference type="GO" id="GO:0004326">
    <property type="term" value="F:tetrahydrofolylpolyglutamate synthase activity"/>
    <property type="evidence" value="ECO:0007669"/>
    <property type="project" value="InterPro"/>
</dbReference>
<dbReference type="Gene3D" id="3.90.190.20">
    <property type="entry name" value="Mur ligase, C-terminal domain"/>
    <property type="match status" value="1"/>
</dbReference>
<dbReference type="Pfam" id="PF08245">
    <property type="entry name" value="Mur_ligase_M"/>
    <property type="match status" value="1"/>
</dbReference>
<evidence type="ECO:0000256" key="4">
    <source>
        <dbReference type="ARBA" id="ARBA00022741"/>
    </source>
</evidence>
<dbReference type="Pfam" id="PF02875">
    <property type="entry name" value="Mur_ligase_C"/>
    <property type="match status" value="1"/>
</dbReference>
<dbReference type="AlphaFoldDB" id="S5DXG2"/>
<keyword evidence="6 9" id="KW-0133">Cell shape</keyword>
<keyword evidence="9" id="KW-0131">Cell cycle</keyword>
<dbReference type="Gene3D" id="3.40.1190.10">
    <property type="entry name" value="Mur-like, catalytic domain"/>
    <property type="match status" value="1"/>
</dbReference>
<proteinExistence type="inferred from homology"/>
<dbReference type="InterPro" id="IPR005761">
    <property type="entry name" value="UDP-N-AcMur-Glu-dNH2Pim_ligase"/>
</dbReference>
<keyword evidence="2" id="KW-0963">Cytoplasm</keyword>
<dbReference type="PROSITE" id="PS51450">
    <property type="entry name" value="LRR"/>
    <property type="match status" value="1"/>
</dbReference>
<evidence type="ECO:0000256" key="8">
    <source>
        <dbReference type="ARBA" id="ARBA00023316"/>
    </source>
</evidence>
<feature type="domain" description="Mur ligase C-terminal" evidence="10">
    <location>
        <begin position="317"/>
        <end position="439"/>
    </location>
</feature>
<evidence type="ECO:0000259" key="10">
    <source>
        <dbReference type="Pfam" id="PF02875"/>
    </source>
</evidence>
<evidence type="ECO:0000256" key="3">
    <source>
        <dbReference type="ARBA" id="ARBA00022598"/>
    </source>
</evidence>
<feature type="domain" description="Mur ligase central" evidence="11">
    <location>
        <begin position="99"/>
        <end position="293"/>
    </location>
</feature>
<evidence type="ECO:0000256" key="5">
    <source>
        <dbReference type="ARBA" id="ARBA00022840"/>
    </source>
</evidence>
<protein>
    <submittedName>
        <fullName evidence="12">UDP-N-acetylmuramyl tripeptide synthase</fullName>
    </submittedName>
</protein>
<comment type="subcellular location">
    <subcellularLocation>
        <location evidence="9">Cytoplasm</location>
    </subcellularLocation>
</comment>
<dbReference type="InterPro" id="IPR004101">
    <property type="entry name" value="Mur_ligase_C"/>
</dbReference>
<evidence type="ECO:0000256" key="9">
    <source>
        <dbReference type="RuleBase" id="RU004135"/>
    </source>
</evidence>
<evidence type="ECO:0000256" key="7">
    <source>
        <dbReference type="ARBA" id="ARBA00022984"/>
    </source>
</evidence>
<organism evidence="12">
    <name type="scientific">Candidatus Actinomarina minuta</name>
    <dbReference type="NCBI Taxonomy" id="1389454"/>
    <lineage>
        <taxon>Bacteria</taxon>
        <taxon>Bacillati</taxon>
        <taxon>Actinomycetota</taxon>
        <taxon>Actinomycetes</taxon>
        <taxon>Candidatus Actinomarinidae</taxon>
        <taxon>Candidatus Actinomarinales</taxon>
        <taxon>Candidatus Actinomarineae</taxon>
        <taxon>Candidatus Actinomarinaceae</taxon>
        <taxon>Candidatus Actinomarina</taxon>
    </lineage>
</organism>
<evidence type="ECO:0000259" key="11">
    <source>
        <dbReference type="Pfam" id="PF08245"/>
    </source>
</evidence>
<dbReference type="GO" id="GO:0071555">
    <property type="term" value="P:cell wall organization"/>
    <property type="evidence" value="ECO:0007669"/>
    <property type="project" value="UniProtKB-KW"/>
</dbReference>
<dbReference type="InterPro" id="IPR018109">
    <property type="entry name" value="Folylpolyglutamate_synth_CS"/>
</dbReference>
<dbReference type="NCBIfam" id="TIGR01085">
    <property type="entry name" value="murE"/>
    <property type="match status" value="1"/>
</dbReference>
<dbReference type="InterPro" id="IPR036615">
    <property type="entry name" value="Mur_ligase_C_dom_sf"/>
</dbReference>
<keyword evidence="3" id="KW-0436">Ligase</keyword>
<dbReference type="GO" id="GO:0009252">
    <property type="term" value="P:peptidoglycan biosynthetic process"/>
    <property type="evidence" value="ECO:0007669"/>
    <property type="project" value="UniProtKB-UniPathway"/>
</dbReference>
<dbReference type="SUPFAM" id="SSF53244">
    <property type="entry name" value="MurD-like peptide ligases, peptide-binding domain"/>
    <property type="match status" value="1"/>
</dbReference>
<reference evidence="12" key="1">
    <citation type="journal article" date="2013" name="Sci. Rep.">
        <title>Metagenomics uncovers a new group of low GC and ultra-small marine Actinobacteria.</title>
        <authorList>
            <person name="Ghai R."/>
            <person name="Mizuno C.M."/>
            <person name="Picazo A."/>
            <person name="Camacho A."/>
            <person name="Rodriguez-Valera F."/>
        </authorList>
    </citation>
    <scope>NUCLEOTIDE SEQUENCE</scope>
</reference>
<dbReference type="PANTHER" id="PTHR23135:SF4">
    <property type="entry name" value="UDP-N-ACETYLMURAMOYL-L-ALANYL-D-GLUTAMATE--2,6-DIAMINOPIMELATE LIGASE MURE HOMOLOG, CHLOROPLASTIC"/>
    <property type="match status" value="1"/>
</dbReference>
<dbReference type="PROSITE" id="PS01011">
    <property type="entry name" value="FOLYLPOLYGLU_SYNT_1"/>
    <property type="match status" value="1"/>
</dbReference>
<keyword evidence="8 9" id="KW-0961">Cell wall biogenesis/degradation</keyword>
<dbReference type="UniPathway" id="UPA00219"/>
<accession>S5DXG2</accession>
<dbReference type="SUPFAM" id="SSF53623">
    <property type="entry name" value="MurD-like peptide ligases, catalytic domain"/>
    <property type="match status" value="1"/>
</dbReference>
<evidence type="ECO:0000256" key="1">
    <source>
        <dbReference type="ARBA" id="ARBA00005898"/>
    </source>
</evidence>
<dbReference type="InterPro" id="IPR001611">
    <property type="entry name" value="Leu-rich_rpt"/>
</dbReference>